<proteinExistence type="predicted"/>
<dbReference type="EMBL" id="QZWG01000009">
    <property type="protein sequence ID" value="RZB90483.1"/>
    <property type="molecule type" value="Genomic_DNA"/>
</dbReference>
<accession>A0A445IWE8</accession>
<evidence type="ECO:0000313" key="1">
    <source>
        <dbReference type="EMBL" id="RZB90483.1"/>
    </source>
</evidence>
<name>A0A445IWE8_GLYSO</name>
<evidence type="ECO:0000313" key="2">
    <source>
        <dbReference type="Proteomes" id="UP000289340"/>
    </source>
</evidence>
<reference evidence="1 2" key="1">
    <citation type="submission" date="2018-09" db="EMBL/GenBank/DDBJ databases">
        <title>A high-quality reference genome of wild soybean provides a powerful tool to mine soybean genomes.</title>
        <authorList>
            <person name="Xie M."/>
            <person name="Chung C.Y.L."/>
            <person name="Li M.-W."/>
            <person name="Wong F.-L."/>
            <person name="Chan T.-F."/>
            <person name="Lam H.-M."/>
        </authorList>
    </citation>
    <scope>NUCLEOTIDE SEQUENCE [LARGE SCALE GENOMIC DNA]</scope>
    <source>
        <strain evidence="2">cv. W05</strain>
        <tissue evidence="1">Hypocotyl of etiolated seedlings</tissue>
    </source>
</reference>
<keyword evidence="2" id="KW-1185">Reference proteome</keyword>
<gene>
    <name evidence="1" type="ORF">D0Y65_023098</name>
</gene>
<organism evidence="1 2">
    <name type="scientific">Glycine soja</name>
    <name type="common">Wild soybean</name>
    <dbReference type="NCBI Taxonomy" id="3848"/>
    <lineage>
        <taxon>Eukaryota</taxon>
        <taxon>Viridiplantae</taxon>
        <taxon>Streptophyta</taxon>
        <taxon>Embryophyta</taxon>
        <taxon>Tracheophyta</taxon>
        <taxon>Spermatophyta</taxon>
        <taxon>Magnoliopsida</taxon>
        <taxon>eudicotyledons</taxon>
        <taxon>Gunneridae</taxon>
        <taxon>Pentapetalae</taxon>
        <taxon>rosids</taxon>
        <taxon>fabids</taxon>
        <taxon>Fabales</taxon>
        <taxon>Fabaceae</taxon>
        <taxon>Papilionoideae</taxon>
        <taxon>50 kb inversion clade</taxon>
        <taxon>NPAAA clade</taxon>
        <taxon>indigoferoid/millettioid clade</taxon>
        <taxon>Phaseoleae</taxon>
        <taxon>Glycine</taxon>
        <taxon>Glycine subgen. Soja</taxon>
    </lineage>
</organism>
<sequence length="273" mass="30434">MQRNKSVVRLKSGGSPLEINTQMQKSREGETETGEFSVGMCITYSLGKTLVSLSITEEGFAGRVNLVHIDISEDSGKDSSANLNLRVTKNERYGILCNYMNTKFVGSYDSFKENYCVPPLPDREVIRYFCRDGGGSGGCFTLEKKKSDDDGVVTERMKATHDFVVGEETMHVKIRIRIRNGGGGREGLDVEVEGPVKLTRDYMNHVVSRMERKVKSEMEASTVALVRNAAVGQRWPKGSNDGEDGGDDSRMHMQWLITQRTDRRPISSTAYLA</sequence>
<dbReference type="Proteomes" id="UP000289340">
    <property type="component" value="Chromosome 9"/>
</dbReference>
<comment type="caution">
    <text evidence="1">The sequence shown here is derived from an EMBL/GenBank/DDBJ whole genome shotgun (WGS) entry which is preliminary data.</text>
</comment>
<dbReference type="AlphaFoldDB" id="A0A445IWE8"/>
<protein>
    <submittedName>
        <fullName evidence="1">Uncharacterized protein</fullName>
    </submittedName>
</protein>